<dbReference type="Gene3D" id="3.40.50.1110">
    <property type="entry name" value="SGNH hydrolase"/>
    <property type="match status" value="1"/>
</dbReference>
<keyword evidence="1" id="KW-0472">Membrane</keyword>
<dbReference type="EMBL" id="PCVY01000072">
    <property type="protein sequence ID" value="PIQ85195.1"/>
    <property type="molecule type" value="Genomic_DNA"/>
</dbReference>
<dbReference type="SUPFAM" id="SSF52266">
    <property type="entry name" value="SGNH hydrolase"/>
    <property type="match status" value="1"/>
</dbReference>
<reference evidence="2 3" key="1">
    <citation type="submission" date="2017-09" db="EMBL/GenBank/DDBJ databases">
        <title>Depth-based differentiation of microbial function through sediment-hosted aquifers and enrichment of novel symbionts in the deep terrestrial subsurface.</title>
        <authorList>
            <person name="Probst A.J."/>
            <person name="Ladd B."/>
            <person name="Jarett J.K."/>
            <person name="Geller-Mcgrath D.E."/>
            <person name="Sieber C.M."/>
            <person name="Emerson J.B."/>
            <person name="Anantharaman K."/>
            <person name="Thomas B.C."/>
            <person name="Malmstrom R."/>
            <person name="Stieglmeier M."/>
            <person name="Klingl A."/>
            <person name="Woyke T."/>
            <person name="Ryan C.M."/>
            <person name="Banfield J.F."/>
        </authorList>
    </citation>
    <scope>NUCLEOTIDE SEQUENCE [LARGE SCALE GENOMIC DNA]</scope>
    <source>
        <strain evidence="2">CG11_big_fil_rev_8_21_14_0_20_45_26</strain>
    </source>
</reference>
<dbReference type="CDD" id="cd00229">
    <property type="entry name" value="SGNH_hydrolase"/>
    <property type="match status" value="1"/>
</dbReference>
<gene>
    <name evidence="2" type="ORF">COV74_09560</name>
</gene>
<accession>A0A2H0LNX8</accession>
<keyword evidence="1" id="KW-1133">Transmembrane helix</keyword>
<evidence type="ECO:0000313" key="2">
    <source>
        <dbReference type="EMBL" id="PIQ85195.1"/>
    </source>
</evidence>
<keyword evidence="1" id="KW-0812">Transmembrane</keyword>
<dbReference type="AlphaFoldDB" id="A0A2H0LNX8"/>
<proteinExistence type="predicted"/>
<dbReference type="Proteomes" id="UP000230859">
    <property type="component" value="Unassembled WGS sequence"/>
</dbReference>
<evidence type="ECO:0000313" key="3">
    <source>
        <dbReference type="Proteomes" id="UP000230859"/>
    </source>
</evidence>
<organism evidence="2 3">
    <name type="scientific">Candidatus Abzuiibacterium crystallinum</name>
    <dbReference type="NCBI Taxonomy" id="1974748"/>
    <lineage>
        <taxon>Bacteria</taxon>
        <taxon>Pseudomonadati</taxon>
        <taxon>Candidatus Omnitrophota</taxon>
        <taxon>Candidatus Abzuiibacterium</taxon>
    </lineage>
</organism>
<sequence>MIKNFFINVILLVVSVLFCLLLFEVYLRWQNIGWINVPSVHFDAKSEYFNRPNFQSIFLYQGRKTHQTINQFGFRNPPIEMKKKEEVSRIAFVGDSFTFGFNVNDGDEYPALVINNVAPDGSIDYLNAGVENIGLSHELAIYRNYVKSFQPDVVILTFCTNNDFEDIYLGPYKRKGNQLVYESPKKWPIYYVQDWLYSNPVTLNVVRHSYAVSYFRDILGRRINAKRKQFLSERMPSDDREVVDDTMFFIDQLAREAASSQAAFLIVIAPGKLFYHDTFLRGRLKLLTDQLKQRGYAFFDLRPYFQAELQKGLKNYETLWGQPDQHWSEKGNRLAAENVSQFLRKVFA</sequence>
<evidence type="ECO:0000256" key="1">
    <source>
        <dbReference type="SAM" id="Phobius"/>
    </source>
</evidence>
<evidence type="ECO:0008006" key="4">
    <source>
        <dbReference type="Google" id="ProtNLM"/>
    </source>
</evidence>
<dbReference type="InterPro" id="IPR036514">
    <property type="entry name" value="SGNH_hydro_sf"/>
</dbReference>
<protein>
    <recommendedName>
        <fullName evidence="4">SGNH hydrolase-type esterase domain-containing protein</fullName>
    </recommendedName>
</protein>
<comment type="caution">
    <text evidence="2">The sequence shown here is derived from an EMBL/GenBank/DDBJ whole genome shotgun (WGS) entry which is preliminary data.</text>
</comment>
<dbReference type="GO" id="GO:0016788">
    <property type="term" value="F:hydrolase activity, acting on ester bonds"/>
    <property type="evidence" value="ECO:0007669"/>
    <property type="project" value="UniProtKB-ARBA"/>
</dbReference>
<feature type="transmembrane region" description="Helical" evidence="1">
    <location>
        <begin position="6"/>
        <end position="27"/>
    </location>
</feature>
<name>A0A2H0LNX8_9BACT</name>